<feature type="transmembrane region" description="Helical" evidence="2">
    <location>
        <begin position="37"/>
        <end position="62"/>
    </location>
</feature>
<dbReference type="InterPro" id="IPR010540">
    <property type="entry name" value="CmpB_TMEM229"/>
</dbReference>
<evidence type="ECO:0000313" key="4">
    <source>
        <dbReference type="EMBL" id="SUO04799.1"/>
    </source>
</evidence>
<dbReference type="RefSeq" id="WP_022790119.1">
    <property type="nucleotide sequence ID" value="NZ_JABAFR010000022.1"/>
</dbReference>
<gene>
    <name evidence="3" type="ORF">HF861_08840</name>
    <name evidence="4" type="ORF">NCTC11087_01726</name>
</gene>
<reference evidence="3 6" key="2">
    <citation type="submission" date="2020-04" db="EMBL/GenBank/DDBJ databases">
        <authorList>
            <person name="Hitch T.C.A."/>
            <person name="Wylensek D."/>
            <person name="Clavel T."/>
        </authorList>
    </citation>
    <scope>NUCLEOTIDE SEQUENCE [LARGE SCALE GENOMIC DNA]</scope>
    <source>
        <strain evidence="3 6">BSM-383-APC-22F</strain>
    </source>
</reference>
<keyword evidence="5" id="KW-1185">Reference proteome</keyword>
<reference evidence="4 5" key="1">
    <citation type="submission" date="2018-06" db="EMBL/GenBank/DDBJ databases">
        <authorList>
            <consortium name="Pathogen Informatics"/>
            <person name="Doyle S."/>
        </authorList>
    </citation>
    <scope>NUCLEOTIDE SEQUENCE [LARGE SCALE GENOMIC DNA]</scope>
    <source>
        <strain evidence="4 5">NCTC11087</strain>
    </source>
</reference>
<evidence type="ECO:0000313" key="6">
    <source>
        <dbReference type="Proteomes" id="UP000540014"/>
    </source>
</evidence>
<dbReference type="Proteomes" id="UP000255523">
    <property type="component" value="Unassembled WGS sequence"/>
</dbReference>
<feature type="transmembrane region" description="Helical" evidence="2">
    <location>
        <begin position="6"/>
        <end position="25"/>
    </location>
</feature>
<keyword evidence="1" id="KW-0175">Coiled coil</keyword>
<feature type="transmembrane region" description="Helical" evidence="2">
    <location>
        <begin position="144"/>
        <end position="164"/>
    </location>
</feature>
<evidence type="ECO:0000256" key="1">
    <source>
        <dbReference type="SAM" id="Coils"/>
    </source>
</evidence>
<keyword evidence="2" id="KW-0812">Transmembrane</keyword>
<proteinExistence type="predicted"/>
<protein>
    <submittedName>
        <fullName evidence="4">Membrane protein</fullName>
    </submittedName>
    <submittedName>
        <fullName evidence="3">Putative ABC transporter permease</fullName>
    </submittedName>
</protein>
<feature type="transmembrane region" description="Helical" evidence="2">
    <location>
        <begin position="111"/>
        <end position="132"/>
    </location>
</feature>
<dbReference type="Proteomes" id="UP000540014">
    <property type="component" value="Unassembled WGS sequence"/>
</dbReference>
<organism evidence="4 5">
    <name type="scientific">Faecalicoccus pleomorphus</name>
    <dbReference type="NCBI Taxonomy" id="1323"/>
    <lineage>
        <taxon>Bacteria</taxon>
        <taxon>Bacillati</taxon>
        <taxon>Bacillota</taxon>
        <taxon>Erysipelotrichia</taxon>
        <taxon>Erysipelotrichales</taxon>
        <taxon>Erysipelotrichaceae</taxon>
        <taxon>Faecalicoccus</taxon>
    </lineage>
</organism>
<dbReference type="EMBL" id="JABAFR010000022">
    <property type="protein sequence ID" value="NME44988.1"/>
    <property type="molecule type" value="Genomic_DNA"/>
</dbReference>
<keyword evidence="2" id="KW-0472">Membrane</keyword>
<evidence type="ECO:0000313" key="3">
    <source>
        <dbReference type="EMBL" id="NME44988.1"/>
    </source>
</evidence>
<feature type="transmembrane region" description="Helical" evidence="2">
    <location>
        <begin position="68"/>
        <end position="90"/>
    </location>
</feature>
<accession>A0A380LLZ4</accession>
<sequence length="279" mass="33081">MTLFYEFVIMAFIFSILGWIMEVTLKFIQYHRFINRGFLIGPYCPIYGFGVVGVTILVGGLIGREGTYAETFMAGFVICGFLEYMTSFYMEKMFHARWWDYSSKPMNLNGRIWIGNLILFGLASLIIVKWIAPHYFDFIETWNPFLLGVFAWAILVCMLFDYVISHFLMNIVKKEIDTTDGDNTEEISIQVHALLQNKNLLLRRIYQAYPEFKVLPSRLTKKYKKLKKDYKTAQKECRNLLHQKFRTNFNSEQLKQAQQRLEEAYQELNRLTGRFKKRY</sequence>
<evidence type="ECO:0000313" key="5">
    <source>
        <dbReference type="Proteomes" id="UP000255523"/>
    </source>
</evidence>
<evidence type="ECO:0000256" key="2">
    <source>
        <dbReference type="SAM" id="Phobius"/>
    </source>
</evidence>
<feature type="coiled-coil region" evidence="1">
    <location>
        <begin position="223"/>
        <end position="274"/>
    </location>
</feature>
<dbReference type="EMBL" id="UHFX01000003">
    <property type="protein sequence ID" value="SUO04799.1"/>
    <property type="molecule type" value="Genomic_DNA"/>
</dbReference>
<dbReference type="AlphaFoldDB" id="A0A380LLZ4"/>
<name>A0A380LLZ4_9FIRM</name>
<keyword evidence="2" id="KW-1133">Transmembrane helix</keyword>
<dbReference type="Pfam" id="PF06541">
    <property type="entry name" value="ABC_trans_CmpB"/>
    <property type="match status" value="1"/>
</dbReference>
<dbReference type="OrthoDB" id="9789229at2"/>